<keyword evidence="3" id="KW-1185">Reference proteome</keyword>
<feature type="region of interest" description="Disordered" evidence="1">
    <location>
        <begin position="220"/>
        <end position="262"/>
    </location>
</feature>
<feature type="compositionally biased region" description="Basic and acidic residues" evidence="1">
    <location>
        <begin position="220"/>
        <end position="235"/>
    </location>
</feature>
<feature type="region of interest" description="Disordered" evidence="1">
    <location>
        <begin position="38"/>
        <end position="118"/>
    </location>
</feature>
<reference evidence="2" key="1">
    <citation type="submission" date="2022-05" db="EMBL/GenBank/DDBJ databases">
        <authorList>
            <person name="Tuo L."/>
        </authorList>
    </citation>
    <scope>NUCLEOTIDE SEQUENCE</scope>
    <source>
        <strain evidence="2">BSK12Z-4</strain>
    </source>
</reference>
<dbReference type="RefSeq" id="WP_250828711.1">
    <property type="nucleotide sequence ID" value="NZ_JAMOIL010000037.1"/>
</dbReference>
<comment type="caution">
    <text evidence="2">The sequence shown here is derived from an EMBL/GenBank/DDBJ whole genome shotgun (WGS) entry which is preliminary data.</text>
</comment>
<evidence type="ECO:0008006" key="4">
    <source>
        <dbReference type="Google" id="ProtNLM"/>
    </source>
</evidence>
<feature type="compositionally biased region" description="Gly residues" evidence="1">
    <location>
        <begin position="60"/>
        <end position="75"/>
    </location>
</feature>
<sequence length="262" mass="27920">MTHLPTALPVHHTARDPRTGELLQALWVSPSGRVFWPLLGASPDDPSNDDGASGADDSKGGGSSDQGGDQGGGGTGDDKSQDLGYPRGTPVVEMTEKQQAAYWRHQSQKHEGRYKSLTGDRSFDDVRKDLSELAEIRRAQMTPSEQAIAEAREQGKAEALALAGNEAATAIFIAQLTLQGHSEDAAKALAENFNVTNFVKDGRVDTDSLAAFAKRFDRAATADEDDKDKRRDFGGGKRSGSTGGGSIAAHMAERRAAREAKN</sequence>
<name>A0A9X2DAX5_9ACTN</name>
<accession>A0A9X2DAX5</accession>
<dbReference type="AlphaFoldDB" id="A0A9X2DAX5"/>
<evidence type="ECO:0000313" key="3">
    <source>
        <dbReference type="Proteomes" id="UP001139485"/>
    </source>
</evidence>
<feature type="compositionally biased region" description="Basic and acidic residues" evidence="1">
    <location>
        <begin position="251"/>
        <end position="262"/>
    </location>
</feature>
<gene>
    <name evidence="2" type="ORF">M8330_19620</name>
</gene>
<organism evidence="2 3">
    <name type="scientific">Nocardioides bruguierae</name>
    <dbReference type="NCBI Taxonomy" id="2945102"/>
    <lineage>
        <taxon>Bacteria</taxon>
        <taxon>Bacillati</taxon>
        <taxon>Actinomycetota</taxon>
        <taxon>Actinomycetes</taxon>
        <taxon>Propionibacteriales</taxon>
        <taxon>Nocardioidaceae</taxon>
        <taxon>Nocardioides</taxon>
    </lineage>
</organism>
<protein>
    <recommendedName>
        <fullName evidence="4">DUF4355 domain-containing protein</fullName>
    </recommendedName>
</protein>
<proteinExistence type="predicted"/>
<dbReference type="Proteomes" id="UP001139485">
    <property type="component" value="Unassembled WGS sequence"/>
</dbReference>
<feature type="compositionally biased region" description="Low complexity" evidence="1">
    <location>
        <begin position="40"/>
        <end position="55"/>
    </location>
</feature>
<evidence type="ECO:0000256" key="1">
    <source>
        <dbReference type="SAM" id="MobiDB-lite"/>
    </source>
</evidence>
<dbReference type="EMBL" id="JAMOIL010000037">
    <property type="protein sequence ID" value="MCM0622503.1"/>
    <property type="molecule type" value="Genomic_DNA"/>
</dbReference>
<feature type="compositionally biased region" description="Gly residues" evidence="1">
    <location>
        <begin position="236"/>
        <end position="246"/>
    </location>
</feature>
<evidence type="ECO:0000313" key="2">
    <source>
        <dbReference type="EMBL" id="MCM0622503.1"/>
    </source>
</evidence>